<dbReference type="InterPro" id="IPR036364">
    <property type="entry name" value="SEA_dom_sf"/>
</dbReference>
<gene>
    <name evidence="3" type="ORF">AAFF_G00357750</name>
</gene>
<feature type="region of interest" description="Disordered" evidence="1">
    <location>
        <begin position="168"/>
        <end position="189"/>
    </location>
</feature>
<keyword evidence="4" id="KW-1185">Reference proteome</keyword>
<evidence type="ECO:0000313" key="4">
    <source>
        <dbReference type="Proteomes" id="UP001221898"/>
    </source>
</evidence>
<feature type="domain" description="SEA" evidence="2">
    <location>
        <begin position="200"/>
        <end position="310"/>
    </location>
</feature>
<name>A0AAD7X0Y8_9TELE</name>
<organism evidence="3 4">
    <name type="scientific">Aldrovandia affinis</name>
    <dbReference type="NCBI Taxonomy" id="143900"/>
    <lineage>
        <taxon>Eukaryota</taxon>
        <taxon>Metazoa</taxon>
        <taxon>Chordata</taxon>
        <taxon>Craniata</taxon>
        <taxon>Vertebrata</taxon>
        <taxon>Euteleostomi</taxon>
        <taxon>Actinopterygii</taxon>
        <taxon>Neopterygii</taxon>
        <taxon>Teleostei</taxon>
        <taxon>Notacanthiformes</taxon>
        <taxon>Halosauridae</taxon>
        <taxon>Aldrovandia</taxon>
    </lineage>
</organism>
<dbReference type="EMBL" id="JAINUG010000006">
    <property type="protein sequence ID" value="KAJ8416487.1"/>
    <property type="molecule type" value="Genomic_DNA"/>
</dbReference>
<dbReference type="Pfam" id="PF01390">
    <property type="entry name" value="SEA"/>
    <property type="match status" value="2"/>
</dbReference>
<comment type="caution">
    <text evidence="3">The sequence shown here is derived from an EMBL/GenBank/DDBJ whole genome shotgun (WGS) entry which is preliminary data.</text>
</comment>
<dbReference type="Proteomes" id="UP001221898">
    <property type="component" value="Unassembled WGS sequence"/>
</dbReference>
<proteinExistence type="predicted"/>
<sequence>MTKEQIEPIYRADFPSFNGLTVTSFRNGSIITVADLSFGSTNPPSNSEIVVTLRNNLSTDQLNIIADSISTKFQDLAASVVLVFDMIYSERFGTLFIRTIVLAFRPVAQTRIEQDTEAEVELVFNQTSTDPVPTGDVITTTLREAVNNPNSTFNLTIDAETISIIRTPSTGTTNTTTQQSPNTTTQQMPNTVTQQTNTAPNSIVELEFTSSDTFVPDLLNPNSQAFISRAQITRQQIEPVFRRAFPSFIDLTVNSFRNGSIITNANLAFNPSVPLPSGNEIGIILRNAVLNSQVQLNIDPNSIKVNGTEISVNSDGVSTKTSLFTTSCLALTSLLLTHFR</sequence>
<dbReference type="SUPFAM" id="SSF82671">
    <property type="entry name" value="SEA domain"/>
    <property type="match status" value="1"/>
</dbReference>
<evidence type="ECO:0000259" key="2">
    <source>
        <dbReference type="PROSITE" id="PS50024"/>
    </source>
</evidence>
<dbReference type="InterPro" id="IPR000082">
    <property type="entry name" value="SEA_dom"/>
</dbReference>
<protein>
    <recommendedName>
        <fullName evidence="2">SEA domain-containing protein</fullName>
    </recommendedName>
</protein>
<dbReference type="PROSITE" id="PS50024">
    <property type="entry name" value="SEA"/>
    <property type="match status" value="1"/>
</dbReference>
<accession>A0AAD7X0Y8</accession>
<dbReference type="Gene3D" id="3.30.70.960">
    <property type="entry name" value="SEA domain"/>
    <property type="match status" value="1"/>
</dbReference>
<reference evidence="3" key="1">
    <citation type="journal article" date="2023" name="Science">
        <title>Genome structures resolve the early diversification of teleost fishes.</title>
        <authorList>
            <person name="Parey E."/>
            <person name="Louis A."/>
            <person name="Montfort J."/>
            <person name="Bouchez O."/>
            <person name="Roques C."/>
            <person name="Iampietro C."/>
            <person name="Lluch J."/>
            <person name="Castinel A."/>
            <person name="Donnadieu C."/>
            <person name="Desvignes T."/>
            <person name="Floi Bucao C."/>
            <person name="Jouanno E."/>
            <person name="Wen M."/>
            <person name="Mejri S."/>
            <person name="Dirks R."/>
            <person name="Jansen H."/>
            <person name="Henkel C."/>
            <person name="Chen W.J."/>
            <person name="Zahm M."/>
            <person name="Cabau C."/>
            <person name="Klopp C."/>
            <person name="Thompson A.W."/>
            <person name="Robinson-Rechavi M."/>
            <person name="Braasch I."/>
            <person name="Lecointre G."/>
            <person name="Bobe J."/>
            <person name="Postlethwait J.H."/>
            <person name="Berthelot C."/>
            <person name="Roest Crollius H."/>
            <person name="Guiguen Y."/>
        </authorList>
    </citation>
    <scope>NUCLEOTIDE SEQUENCE</scope>
    <source>
        <strain evidence="3">NC1722</strain>
    </source>
</reference>
<dbReference type="AlphaFoldDB" id="A0AAD7X0Y8"/>
<evidence type="ECO:0000256" key="1">
    <source>
        <dbReference type="SAM" id="MobiDB-lite"/>
    </source>
</evidence>
<evidence type="ECO:0000313" key="3">
    <source>
        <dbReference type="EMBL" id="KAJ8416487.1"/>
    </source>
</evidence>